<evidence type="ECO:0000256" key="6">
    <source>
        <dbReference type="ARBA" id="ARBA00023274"/>
    </source>
</evidence>
<accession>A0A1X7IUX6</accession>
<dbReference type="Gene3D" id="1.20.58.110">
    <property type="entry name" value="Ribosomal protein S20"/>
    <property type="match status" value="1"/>
</dbReference>
<evidence type="ECO:0000313" key="9">
    <source>
        <dbReference type="EMBL" id="SMG18346.1"/>
    </source>
</evidence>
<dbReference type="NCBIfam" id="TIGR00029">
    <property type="entry name" value="S20"/>
    <property type="match status" value="1"/>
</dbReference>
<dbReference type="EMBL" id="FXBB01000005">
    <property type="protein sequence ID" value="SMG18346.1"/>
    <property type="molecule type" value="Genomic_DNA"/>
</dbReference>
<keyword evidence="4 8" id="KW-0694">RNA-binding</keyword>
<evidence type="ECO:0000256" key="5">
    <source>
        <dbReference type="ARBA" id="ARBA00022980"/>
    </source>
</evidence>
<dbReference type="GO" id="GO:0070181">
    <property type="term" value="F:small ribosomal subunit rRNA binding"/>
    <property type="evidence" value="ECO:0007669"/>
    <property type="project" value="TreeGrafter"/>
</dbReference>
<organism evidence="9 10">
    <name type="scientific">Dethiosulfovibrio salsuginis</name>
    <dbReference type="NCBI Taxonomy" id="561720"/>
    <lineage>
        <taxon>Bacteria</taxon>
        <taxon>Thermotogati</taxon>
        <taxon>Synergistota</taxon>
        <taxon>Synergistia</taxon>
        <taxon>Synergistales</taxon>
        <taxon>Dethiosulfovibrionaceae</taxon>
        <taxon>Dethiosulfovibrio</taxon>
    </lineage>
</organism>
<dbReference type="OrthoDB" id="9808392at2"/>
<keyword evidence="10" id="KW-1185">Reference proteome</keyword>
<proteinExistence type="inferred from homology"/>
<dbReference type="Proteomes" id="UP000193355">
    <property type="component" value="Unassembled WGS sequence"/>
</dbReference>
<dbReference type="FunFam" id="1.20.58.110:FF:000001">
    <property type="entry name" value="30S ribosomal protein S20"/>
    <property type="match status" value="1"/>
</dbReference>
<dbReference type="InterPro" id="IPR002583">
    <property type="entry name" value="Ribosomal_bS20"/>
</dbReference>
<dbReference type="STRING" id="561720.SAMN06275492_10514"/>
<gene>
    <name evidence="8" type="primary">rpsT</name>
    <name evidence="9" type="ORF">SAMN06275492_10514</name>
</gene>
<evidence type="ECO:0000256" key="1">
    <source>
        <dbReference type="ARBA" id="ARBA00003134"/>
    </source>
</evidence>
<evidence type="ECO:0000256" key="2">
    <source>
        <dbReference type="ARBA" id="ARBA00007634"/>
    </source>
</evidence>
<dbReference type="HAMAP" id="MF_00500">
    <property type="entry name" value="Ribosomal_bS20"/>
    <property type="match status" value="1"/>
</dbReference>
<dbReference type="InterPro" id="IPR036510">
    <property type="entry name" value="Ribosomal_bS20_sf"/>
</dbReference>
<sequence length="91" mass="10040">MPNKQSAKRRVRTSEKNRLYNRYWKSRCKTAAKRVIESIAAGDTDLAAKRLDMAQSVLDKAVVKGVVHKNTAARRKSSLAAKVKGLATAKA</sequence>
<dbReference type="Pfam" id="PF01649">
    <property type="entry name" value="Ribosomal_S20p"/>
    <property type="match status" value="1"/>
</dbReference>
<dbReference type="PANTHER" id="PTHR33398:SF1">
    <property type="entry name" value="SMALL RIBOSOMAL SUBUNIT PROTEIN BS20C"/>
    <property type="match status" value="1"/>
</dbReference>
<dbReference type="AlphaFoldDB" id="A0A1X7IUX6"/>
<dbReference type="SUPFAM" id="SSF46992">
    <property type="entry name" value="Ribosomal protein S20"/>
    <property type="match status" value="1"/>
</dbReference>
<keyword evidence="6 8" id="KW-0687">Ribonucleoprotein</keyword>
<evidence type="ECO:0000256" key="8">
    <source>
        <dbReference type="HAMAP-Rule" id="MF_00500"/>
    </source>
</evidence>
<dbReference type="GO" id="GO:0006412">
    <property type="term" value="P:translation"/>
    <property type="evidence" value="ECO:0007669"/>
    <property type="project" value="UniProtKB-UniRule"/>
</dbReference>
<reference evidence="10" key="1">
    <citation type="submission" date="2017-04" db="EMBL/GenBank/DDBJ databases">
        <authorList>
            <person name="Varghese N."/>
            <person name="Submissions S."/>
        </authorList>
    </citation>
    <scope>NUCLEOTIDE SEQUENCE [LARGE SCALE GENOMIC DNA]</scope>
    <source>
        <strain evidence="10">USBA 82</strain>
    </source>
</reference>
<dbReference type="GO" id="GO:0003735">
    <property type="term" value="F:structural constituent of ribosome"/>
    <property type="evidence" value="ECO:0007669"/>
    <property type="project" value="InterPro"/>
</dbReference>
<evidence type="ECO:0000313" key="10">
    <source>
        <dbReference type="Proteomes" id="UP000193355"/>
    </source>
</evidence>
<protein>
    <recommendedName>
        <fullName evidence="7 8">Small ribosomal subunit protein bS20</fullName>
    </recommendedName>
</protein>
<comment type="similarity">
    <text evidence="2 8">Belongs to the bacterial ribosomal protein bS20 family.</text>
</comment>
<evidence type="ECO:0000256" key="7">
    <source>
        <dbReference type="ARBA" id="ARBA00035136"/>
    </source>
</evidence>
<evidence type="ECO:0000256" key="3">
    <source>
        <dbReference type="ARBA" id="ARBA00022730"/>
    </source>
</evidence>
<dbReference type="RefSeq" id="WP_085543915.1">
    <property type="nucleotide sequence ID" value="NZ_FXBB01000005.1"/>
</dbReference>
<keyword evidence="3 8" id="KW-0699">rRNA-binding</keyword>
<name>A0A1X7IUX6_9BACT</name>
<dbReference type="PANTHER" id="PTHR33398">
    <property type="entry name" value="30S RIBOSOMAL PROTEIN S20"/>
    <property type="match status" value="1"/>
</dbReference>
<keyword evidence="5 8" id="KW-0689">Ribosomal protein</keyword>
<evidence type="ECO:0000256" key="4">
    <source>
        <dbReference type="ARBA" id="ARBA00022884"/>
    </source>
</evidence>
<dbReference type="GO" id="GO:0015935">
    <property type="term" value="C:small ribosomal subunit"/>
    <property type="evidence" value="ECO:0007669"/>
    <property type="project" value="TreeGrafter"/>
</dbReference>
<comment type="function">
    <text evidence="1 8">Binds directly to 16S ribosomal RNA.</text>
</comment>